<evidence type="ECO:0000256" key="5">
    <source>
        <dbReference type="SAM" id="SignalP"/>
    </source>
</evidence>
<keyword evidence="2" id="KW-0238">DNA-binding</keyword>
<sequence>MAVYKSLLMPTLLYGCEAWVCQEKHKSKNGGHDIYRSLPSNCMDPSLAASGVVETPNLISVNSPDVPVDKCEQLGSVTHNQETDGLITGQIRSSARVYKKMRLDSGSLSTALEKKDPKDDDVKADTKDKIEHREKSDCKQPEIKPKPSKPQLWSTEEKNIFFEALNEYGKDFESISNYFATKARKKGMPESMSKTKDQVRHFYYRAWHKVSKHLKFPEDPGNKHSKVHEDPGNKHFKVLEDPGNKHFKVLEDPGNKHSKVPEDPGKKHSKVPEDPGNKHSKVPVEVGNKHSKVHEDSGNNHSKVLEDSSNKHSKVLEDSSNKHSKVLEDSGNKHSKVLEDSGNKHSKVLEDSGNKHSKVLEDSGNKHSKVHKDPGNKHFKVLEDPGMKKATQELYSLINYGEMRRKIGPITEKLCLKLNELVYRGSVQIRLKGKTIRIKTPMCRILRKLNQLDENEEEVRLPNRISIELRPKTNTAWGRVQSVAQNPRVRTKLPLQRRLASLLTFLENRWKQNHVRHVSLQL</sequence>
<accession>A0A7R9IJL3</accession>
<dbReference type="SMART" id="SM00717">
    <property type="entry name" value="SANT"/>
    <property type="match status" value="1"/>
</dbReference>
<evidence type="ECO:0000256" key="4">
    <source>
        <dbReference type="SAM" id="MobiDB-lite"/>
    </source>
</evidence>
<dbReference type="SUPFAM" id="SSF46689">
    <property type="entry name" value="Homeodomain-like"/>
    <property type="match status" value="1"/>
</dbReference>
<protein>
    <recommendedName>
        <fullName evidence="6">SANT domain-containing protein</fullName>
    </recommendedName>
</protein>
<feature type="compositionally biased region" description="Basic and acidic residues" evidence="4">
    <location>
        <begin position="293"/>
        <end position="380"/>
    </location>
</feature>
<dbReference type="PROSITE" id="PS51257">
    <property type="entry name" value="PROKAR_LIPOPROTEIN"/>
    <property type="match status" value="1"/>
</dbReference>
<gene>
    <name evidence="7" type="ORF">TTEB3V08_LOCUS7511</name>
</gene>
<dbReference type="InterPro" id="IPR055315">
    <property type="entry name" value="Cramped-like"/>
</dbReference>
<dbReference type="GO" id="GO:0003682">
    <property type="term" value="F:chromatin binding"/>
    <property type="evidence" value="ECO:0007669"/>
    <property type="project" value="InterPro"/>
</dbReference>
<reference evidence="7" key="1">
    <citation type="submission" date="2020-11" db="EMBL/GenBank/DDBJ databases">
        <authorList>
            <person name="Tran Van P."/>
        </authorList>
    </citation>
    <scope>NUCLEOTIDE SEQUENCE</scope>
</reference>
<dbReference type="CDD" id="cd00167">
    <property type="entry name" value="SANT"/>
    <property type="match status" value="1"/>
</dbReference>
<name>A0A7R9IJL3_9NEOP</name>
<evidence type="ECO:0000256" key="3">
    <source>
        <dbReference type="ARBA" id="ARBA00023242"/>
    </source>
</evidence>
<dbReference type="PROSITE" id="PS51293">
    <property type="entry name" value="SANT"/>
    <property type="match status" value="1"/>
</dbReference>
<keyword evidence="3" id="KW-0539">Nucleus</keyword>
<feature type="chain" id="PRO_5031545106" description="SANT domain-containing protein" evidence="5">
    <location>
        <begin position="19"/>
        <end position="522"/>
    </location>
</feature>
<dbReference type="AlphaFoldDB" id="A0A7R9IJL3"/>
<feature type="signal peptide" evidence="5">
    <location>
        <begin position="1"/>
        <end position="18"/>
    </location>
</feature>
<dbReference type="InterPro" id="IPR009057">
    <property type="entry name" value="Homeodomain-like_sf"/>
</dbReference>
<evidence type="ECO:0000256" key="2">
    <source>
        <dbReference type="ARBA" id="ARBA00023125"/>
    </source>
</evidence>
<evidence type="ECO:0000259" key="6">
    <source>
        <dbReference type="PROSITE" id="PS51293"/>
    </source>
</evidence>
<dbReference type="Pfam" id="PF00249">
    <property type="entry name" value="Myb_DNA-binding"/>
    <property type="match status" value="1"/>
</dbReference>
<keyword evidence="5" id="KW-0732">Signal</keyword>
<dbReference type="Gene3D" id="1.10.10.60">
    <property type="entry name" value="Homeodomain-like"/>
    <property type="match status" value="1"/>
</dbReference>
<dbReference type="PANTHER" id="PTHR21677">
    <property type="entry name" value="CRAMPED PROTEIN"/>
    <property type="match status" value="1"/>
</dbReference>
<dbReference type="EMBL" id="OE002963">
    <property type="protein sequence ID" value="CAD7459560.1"/>
    <property type="molecule type" value="Genomic_DNA"/>
</dbReference>
<feature type="region of interest" description="Disordered" evidence="4">
    <location>
        <begin position="109"/>
        <end position="151"/>
    </location>
</feature>
<feature type="compositionally biased region" description="Basic and acidic residues" evidence="4">
    <location>
        <begin position="215"/>
        <end position="277"/>
    </location>
</feature>
<comment type="subcellular location">
    <subcellularLocation>
        <location evidence="1">Nucleus</location>
    </subcellularLocation>
</comment>
<organism evidence="7">
    <name type="scientific">Timema tahoe</name>
    <dbReference type="NCBI Taxonomy" id="61484"/>
    <lineage>
        <taxon>Eukaryota</taxon>
        <taxon>Metazoa</taxon>
        <taxon>Ecdysozoa</taxon>
        <taxon>Arthropoda</taxon>
        <taxon>Hexapoda</taxon>
        <taxon>Insecta</taxon>
        <taxon>Pterygota</taxon>
        <taxon>Neoptera</taxon>
        <taxon>Polyneoptera</taxon>
        <taxon>Phasmatodea</taxon>
        <taxon>Timematodea</taxon>
        <taxon>Timematoidea</taxon>
        <taxon>Timematidae</taxon>
        <taxon>Timema</taxon>
    </lineage>
</organism>
<dbReference type="InterPro" id="IPR001005">
    <property type="entry name" value="SANT/Myb"/>
</dbReference>
<proteinExistence type="predicted"/>
<dbReference type="InterPro" id="IPR017884">
    <property type="entry name" value="SANT_dom"/>
</dbReference>
<evidence type="ECO:0000256" key="1">
    <source>
        <dbReference type="ARBA" id="ARBA00004123"/>
    </source>
</evidence>
<feature type="compositionally biased region" description="Basic and acidic residues" evidence="4">
    <location>
        <begin position="112"/>
        <end position="145"/>
    </location>
</feature>
<feature type="region of interest" description="Disordered" evidence="4">
    <location>
        <begin position="215"/>
        <end position="380"/>
    </location>
</feature>
<dbReference type="GO" id="GO:0005634">
    <property type="term" value="C:nucleus"/>
    <property type="evidence" value="ECO:0007669"/>
    <property type="project" value="UniProtKB-SubCell"/>
</dbReference>
<dbReference type="GO" id="GO:0003677">
    <property type="term" value="F:DNA binding"/>
    <property type="evidence" value="ECO:0007669"/>
    <property type="project" value="UniProtKB-KW"/>
</dbReference>
<feature type="domain" description="SANT" evidence="6">
    <location>
        <begin position="153"/>
        <end position="211"/>
    </location>
</feature>
<evidence type="ECO:0000313" key="7">
    <source>
        <dbReference type="EMBL" id="CAD7459560.1"/>
    </source>
</evidence>
<dbReference type="GO" id="GO:0007389">
    <property type="term" value="P:pattern specification process"/>
    <property type="evidence" value="ECO:0007669"/>
    <property type="project" value="TreeGrafter"/>
</dbReference>
<dbReference type="PANTHER" id="PTHR21677:SF1">
    <property type="entry name" value="PROTEIN CRAMPED-LIKE"/>
    <property type="match status" value="1"/>
</dbReference>